<name>A0ACC3ABF8_9EURO</name>
<dbReference type="EMBL" id="JAPDRQ010000049">
    <property type="protein sequence ID" value="KAJ9658590.1"/>
    <property type="molecule type" value="Genomic_DNA"/>
</dbReference>
<dbReference type="Proteomes" id="UP001172386">
    <property type="component" value="Unassembled WGS sequence"/>
</dbReference>
<sequence length="500" mass="55232">MEAEERPSKLRKLSHDHESPSDQTFTPSEPAHDLTQDVVSSSTVANTDAQAAAVDEFSSENKESVGSQTSAQATAGDPPLSKNQLKKLRRKQEWEAGREFRKVKRRDKTKEKKARRRAEKQEQASSLQLHNTSSKPPILLRRYHLPVAFVIDCGFDELMIEKERISLGSQLTRAYSENSKAAFQAHLYVSCWGGELKARFEGLLKGMYRSWKHITFTDQDFVSAAQMAESAMNGKYGGRMVGAFEKYAAVKEQWRRNGMAADMVKNEAPNGTADKIAEPQEASLSSATDVKASDSSHTVGEASTESATDTNGTLHAMHKSDQVPPNARGSQSNGIKIEHSTAPAPITKGEIIYLTSDSPNTLTELKPYHTYIIGGLVDKNRHKGICYKTARDKAVKTAKLPISEYMQMTSRFVLATNHVVEIMLRWLECGDWGQAFLQVMPKRKGGVLRTDVTTGHGGCDNDINEVGAGDDKFSIKSETDEDVSAESEQDLLTEADSEPE</sequence>
<evidence type="ECO:0000313" key="2">
    <source>
        <dbReference type="Proteomes" id="UP001172386"/>
    </source>
</evidence>
<gene>
    <name evidence="1" type="primary">TRM10</name>
    <name evidence="1" type="ORF">H2198_003608</name>
</gene>
<keyword evidence="1" id="KW-0808">Transferase</keyword>
<proteinExistence type="predicted"/>
<protein>
    <submittedName>
        <fullName evidence="1">tRNA (Guanine(9)-N(1))-methyltransferase</fullName>
        <ecNumber evidence="1">2.1.1.221</ecNumber>
    </submittedName>
</protein>
<dbReference type="EC" id="2.1.1.221" evidence="1"/>
<organism evidence="1 2">
    <name type="scientific">Neophaeococcomyces mojaviensis</name>
    <dbReference type="NCBI Taxonomy" id="3383035"/>
    <lineage>
        <taxon>Eukaryota</taxon>
        <taxon>Fungi</taxon>
        <taxon>Dikarya</taxon>
        <taxon>Ascomycota</taxon>
        <taxon>Pezizomycotina</taxon>
        <taxon>Eurotiomycetes</taxon>
        <taxon>Chaetothyriomycetidae</taxon>
        <taxon>Chaetothyriales</taxon>
        <taxon>Chaetothyriales incertae sedis</taxon>
        <taxon>Neophaeococcomyces</taxon>
    </lineage>
</organism>
<evidence type="ECO:0000313" key="1">
    <source>
        <dbReference type="EMBL" id="KAJ9658590.1"/>
    </source>
</evidence>
<accession>A0ACC3ABF8</accession>
<keyword evidence="1" id="KW-0489">Methyltransferase</keyword>
<keyword evidence="2" id="KW-1185">Reference proteome</keyword>
<reference evidence="1" key="1">
    <citation type="submission" date="2022-10" db="EMBL/GenBank/DDBJ databases">
        <title>Culturing micro-colonial fungi from biological soil crusts in the Mojave desert and describing Neophaeococcomyces mojavensis, and introducing the new genera and species Taxawa tesnikishii.</title>
        <authorList>
            <person name="Kurbessoian T."/>
            <person name="Stajich J.E."/>
        </authorList>
    </citation>
    <scope>NUCLEOTIDE SEQUENCE</scope>
    <source>
        <strain evidence="1">JES_112</strain>
    </source>
</reference>
<comment type="caution">
    <text evidence="1">The sequence shown here is derived from an EMBL/GenBank/DDBJ whole genome shotgun (WGS) entry which is preliminary data.</text>
</comment>